<feature type="compositionally biased region" description="Polar residues" evidence="1">
    <location>
        <begin position="32"/>
        <end position="42"/>
    </location>
</feature>
<feature type="region of interest" description="Disordered" evidence="1">
    <location>
        <begin position="177"/>
        <end position="201"/>
    </location>
</feature>
<dbReference type="SUPFAM" id="SSF52540">
    <property type="entry name" value="P-loop containing nucleoside triphosphate hydrolases"/>
    <property type="match status" value="1"/>
</dbReference>
<dbReference type="STRING" id="1169540.A0A0G4ED00"/>
<name>A0A0G4ED00_VITBC</name>
<keyword evidence="3" id="KW-1185">Reference proteome</keyword>
<organism evidence="2 3">
    <name type="scientific">Vitrella brassicaformis (strain CCMP3155)</name>
    <dbReference type="NCBI Taxonomy" id="1169540"/>
    <lineage>
        <taxon>Eukaryota</taxon>
        <taxon>Sar</taxon>
        <taxon>Alveolata</taxon>
        <taxon>Colpodellida</taxon>
        <taxon>Vitrellaceae</taxon>
        <taxon>Vitrella</taxon>
    </lineage>
</organism>
<sequence>MHRARHDVEQPPPQPQHQQQEEAPRTPPRTPSQPASQCSSMPSAPLVSPITPDGSGSTQPTELEKRAGGPHLIAAAAVGARLALLPPLPVSSPDVIEEYISNAARAGAFSCRGGRARASRHGRVAKECGVVKLGSGELGDHVTYRGHQRTPMPYNRPIMFVTKGLALHLQRAGAFATSRRRHRNSNGEGETARACQPAYQGGADVSHRRPWYVDVPDNLIPRRTVEEFYLNTVLETGLRSYQKWTYDTNTSWTPKKILIFLPGTGEVFATASKLGDDTKEWCNVKVLYSGMSHEEDEALNATVPGKWDVYVCTDVAESSITIDVCGDGG</sequence>
<evidence type="ECO:0000256" key="1">
    <source>
        <dbReference type="SAM" id="MobiDB-lite"/>
    </source>
</evidence>
<dbReference type="Gene3D" id="3.40.50.300">
    <property type="entry name" value="P-loop containing nucleotide triphosphate hydrolases"/>
    <property type="match status" value="1"/>
</dbReference>
<dbReference type="AlphaFoldDB" id="A0A0G4ED00"/>
<protein>
    <submittedName>
        <fullName evidence="2">Uncharacterized protein</fullName>
    </submittedName>
</protein>
<dbReference type="VEuPathDB" id="CryptoDB:Vbra_6977"/>
<accession>A0A0G4ED00</accession>
<gene>
    <name evidence="2" type="ORF">Vbra_6977</name>
</gene>
<dbReference type="Proteomes" id="UP000041254">
    <property type="component" value="Unassembled WGS sequence"/>
</dbReference>
<evidence type="ECO:0000313" key="3">
    <source>
        <dbReference type="Proteomes" id="UP000041254"/>
    </source>
</evidence>
<dbReference type="InterPro" id="IPR027417">
    <property type="entry name" value="P-loop_NTPase"/>
</dbReference>
<reference evidence="2 3" key="1">
    <citation type="submission" date="2014-11" db="EMBL/GenBank/DDBJ databases">
        <authorList>
            <person name="Zhu J."/>
            <person name="Qi W."/>
            <person name="Song R."/>
        </authorList>
    </citation>
    <scope>NUCLEOTIDE SEQUENCE [LARGE SCALE GENOMIC DNA]</scope>
</reference>
<proteinExistence type="predicted"/>
<dbReference type="EMBL" id="CDMY01000149">
    <property type="protein sequence ID" value="CEL93213.1"/>
    <property type="molecule type" value="Genomic_DNA"/>
</dbReference>
<feature type="region of interest" description="Disordered" evidence="1">
    <location>
        <begin position="1"/>
        <end position="64"/>
    </location>
</feature>
<dbReference type="InParanoid" id="A0A0G4ED00"/>
<evidence type="ECO:0000313" key="2">
    <source>
        <dbReference type="EMBL" id="CEL93213.1"/>
    </source>
</evidence>